<sequence>MQIDNTTFNDLSIIQHEEEFSIFHRLNFTQTVEGREWLLKYFSNPFSDLPQIIQTQQTIRVILANLDAWPKAISNGTLMVMEKFYDSHVDAIPAAGPVNALGYRLFHVADFALVRYSISHFADFARGIDALINLFNEEEAPLLVRSYLHRARQLINRPILLELAQREQGKKLSATEVIYYGRFLKDEFKSAAFELISIYGRFDAWYSMARAMKHFNLSFPSFSDSLLPMIDAKQLYHILLPTPVSYDVQMSKDSNFVFLTGANMAGKSTFIKAVGSSVFLAHLGMGVPAASMTLSLFDGLLSNINVVDNIVKGESYFFNEVQRIRDTIIKINDGRKWLVLIDELFKGTNVQDAMKCSSTVIKGLIKIKNSLFILSTHLYEIGEELKTYPNISFKYFETTVNGDQLHFSYQLKDGISNDRLGYLILKREKVVELLEKL</sequence>
<evidence type="ECO:0000256" key="3">
    <source>
        <dbReference type="ARBA" id="ARBA00023125"/>
    </source>
</evidence>
<dbReference type="InterPro" id="IPR000432">
    <property type="entry name" value="DNA_mismatch_repair_MutS_C"/>
</dbReference>
<keyword evidence="1" id="KW-0547">Nucleotide-binding</keyword>
<dbReference type="GO" id="GO:0140664">
    <property type="term" value="F:ATP-dependent DNA damage sensor activity"/>
    <property type="evidence" value="ECO:0007669"/>
    <property type="project" value="InterPro"/>
</dbReference>
<dbReference type="PANTHER" id="PTHR11361:SF99">
    <property type="entry name" value="DNA MISMATCH REPAIR PROTEIN"/>
    <property type="match status" value="1"/>
</dbReference>
<dbReference type="OrthoDB" id="9802448at2"/>
<protein>
    <submittedName>
        <fullName evidence="5">MutS-like protein</fullName>
    </submittedName>
</protein>
<dbReference type="SMART" id="SM00534">
    <property type="entry name" value="MUTSac"/>
    <property type="match status" value="1"/>
</dbReference>
<organism evidence="5 6">
    <name type="scientific">Pseudobacter ginsenosidimutans</name>
    <dbReference type="NCBI Taxonomy" id="661488"/>
    <lineage>
        <taxon>Bacteria</taxon>
        <taxon>Pseudomonadati</taxon>
        <taxon>Bacteroidota</taxon>
        <taxon>Chitinophagia</taxon>
        <taxon>Chitinophagales</taxon>
        <taxon>Chitinophagaceae</taxon>
        <taxon>Pseudobacter</taxon>
    </lineage>
</organism>
<dbReference type="EMBL" id="SGXA01000002">
    <property type="protein sequence ID" value="RZS70950.1"/>
    <property type="molecule type" value="Genomic_DNA"/>
</dbReference>
<gene>
    <name evidence="5" type="ORF">EV199_2849</name>
</gene>
<name>A0A4Q7MV48_9BACT</name>
<evidence type="ECO:0000313" key="6">
    <source>
        <dbReference type="Proteomes" id="UP000293874"/>
    </source>
</evidence>
<dbReference type="PANTHER" id="PTHR11361">
    <property type="entry name" value="DNA MISMATCH REPAIR PROTEIN MUTS FAMILY MEMBER"/>
    <property type="match status" value="1"/>
</dbReference>
<dbReference type="GO" id="GO:0030983">
    <property type="term" value="F:mismatched DNA binding"/>
    <property type="evidence" value="ECO:0007669"/>
    <property type="project" value="InterPro"/>
</dbReference>
<dbReference type="InterPro" id="IPR036187">
    <property type="entry name" value="DNA_mismatch_repair_MutS_sf"/>
</dbReference>
<accession>A0A4Q7MV48</accession>
<evidence type="ECO:0000256" key="1">
    <source>
        <dbReference type="ARBA" id="ARBA00022741"/>
    </source>
</evidence>
<proteinExistence type="predicted"/>
<dbReference type="InterPro" id="IPR027417">
    <property type="entry name" value="P-loop_NTPase"/>
</dbReference>
<feature type="domain" description="DNA mismatch repair proteins mutS family" evidence="4">
    <location>
        <begin position="254"/>
        <end position="435"/>
    </location>
</feature>
<keyword evidence="2" id="KW-0067">ATP-binding</keyword>
<dbReference type="Pfam" id="PF00488">
    <property type="entry name" value="MutS_V"/>
    <property type="match status" value="1"/>
</dbReference>
<keyword evidence="3" id="KW-0238">DNA-binding</keyword>
<dbReference type="AlphaFoldDB" id="A0A4Q7MV48"/>
<dbReference type="Proteomes" id="UP000293874">
    <property type="component" value="Unassembled WGS sequence"/>
</dbReference>
<evidence type="ECO:0000259" key="4">
    <source>
        <dbReference type="SMART" id="SM00534"/>
    </source>
</evidence>
<dbReference type="SUPFAM" id="SSF52540">
    <property type="entry name" value="P-loop containing nucleoside triphosphate hydrolases"/>
    <property type="match status" value="1"/>
</dbReference>
<dbReference type="InterPro" id="IPR045076">
    <property type="entry name" value="MutS"/>
</dbReference>
<evidence type="ECO:0000313" key="5">
    <source>
        <dbReference type="EMBL" id="RZS70950.1"/>
    </source>
</evidence>
<dbReference type="GO" id="GO:0005829">
    <property type="term" value="C:cytosol"/>
    <property type="evidence" value="ECO:0007669"/>
    <property type="project" value="TreeGrafter"/>
</dbReference>
<dbReference type="RefSeq" id="WP_130541495.1">
    <property type="nucleotide sequence ID" value="NZ_CP042431.1"/>
</dbReference>
<dbReference type="SUPFAM" id="SSF48334">
    <property type="entry name" value="DNA repair protein MutS, domain III"/>
    <property type="match status" value="1"/>
</dbReference>
<comment type="caution">
    <text evidence="5">The sequence shown here is derived from an EMBL/GenBank/DDBJ whole genome shotgun (WGS) entry which is preliminary data.</text>
</comment>
<evidence type="ECO:0000256" key="2">
    <source>
        <dbReference type="ARBA" id="ARBA00022840"/>
    </source>
</evidence>
<dbReference type="GO" id="GO:0005524">
    <property type="term" value="F:ATP binding"/>
    <property type="evidence" value="ECO:0007669"/>
    <property type="project" value="UniProtKB-KW"/>
</dbReference>
<dbReference type="GO" id="GO:0006298">
    <property type="term" value="P:mismatch repair"/>
    <property type="evidence" value="ECO:0007669"/>
    <property type="project" value="InterPro"/>
</dbReference>
<reference evidence="5 6" key="1">
    <citation type="submission" date="2019-02" db="EMBL/GenBank/DDBJ databases">
        <title>Genomic Encyclopedia of Type Strains, Phase IV (KMG-IV): sequencing the most valuable type-strain genomes for metagenomic binning, comparative biology and taxonomic classification.</title>
        <authorList>
            <person name="Goeker M."/>
        </authorList>
    </citation>
    <scope>NUCLEOTIDE SEQUENCE [LARGE SCALE GENOMIC DNA]</scope>
    <source>
        <strain evidence="5 6">DSM 18116</strain>
    </source>
</reference>
<dbReference type="Gene3D" id="3.40.50.300">
    <property type="entry name" value="P-loop containing nucleotide triphosphate hydrolases"/>
    <property type="match status" value="1"/>
</dbReference>
<dbReference type="Gene3D" id="1.10.1420.10">
    <property type="match status" value="1"/>
</dbReference>
<keyword evidence="6" id="KW-1185">Reference proteome</keyword>